<dbReference type="RefSeq" id="WP_344339482.1">
    <property type="nucleotide sequence ID" value="NZ_BAAAQT010000001.1"/>
</dbReference>
<evidence type="ECO:0000256" key="1">
    <source>
        <dbReference type="SAM" id="Phobius"/>
    </source>
</evidence>
<comment type="caution">
    <text evidence="2">The sequence shown here is derived from an EMBL/GenBank/DDBJ whole genome shotgun (WGS) entry which is preliminary data.</text>
</comment>
<protein>
    <submittedName>
        <fullName evidence="2">DUF998 domain-containing protein</fullName>
    </submittedName>
</protein>
<evidence type="ECO:0000313" key="3">
    <source>
        <dbReference type="Proteomes" id="UP001501599"/>
    </source>
</evidence>
<keyword evidence="1" id="KW-1133">Transmembrane helix</keyword>
<gene>
    <name evidence="2" type="ORF">GCM10009846_02520</name>
</gene>
<accession>A0ABN3AJ66</accession>
<feature type="transmembrane region" description="Helical" evidence="1">
    <location>
        <begin position="70"/>
        <end position="89"/>
    </location>
</feature>
<dbReference type="EMBL" id="BAAAQT010000001">
    <property type="protein sequence ID" value="GAA2170826.1"/>
    <property type="molecule type" value="Genomic_DNA"/>
</dbReference>
<dbReference type="InterPro" id="IPR009339">
    <property type="entry name" value="DUF998"/>
</dbReference>
<dbReference type="Pfam" id="PF06197">
    <property type="entry name" value="DUF998"/>
    <property type="match status" value="1"/>
</dbReference>
<keyword evidence="1" id="KW-0472">Membrane</keyword>
<feature type="transmembrane region" description="Helical" evidence="1">
    <location>
        <begin position="208"/>
        <end position="231"/>
    </location>
</feature>
<sequence>MTASAPDLTDRRVARGGVALVATTQYLIAEQVVASAWVDAPYSFGDNYISDLGVPECLVLDDRVVCSPQWLLMDAAFVLQGLIVLVAVWQLAWLLPRAWRWAATVLGGVHAVGMLLVGLFPGSIAETLGGDATRGMLHGIGASLAIAGGLVWILVAGIGMLVRRWRGVGILSIVLSVVGLVGMAGLLLAPTTPGADLGLGIGGVERLAVYPIIAWLILMGISAVLVHRGALRQEQWERMRAEDEAAAQAALGASGAAATDA</sequence>
<feature type="transmembrane region" description="Helical" evidence="1">
    <location>
        <begin position="168"/>
        <end position="188"/>
    </location>
</feature>
<evidence type="ECO:0000313" key="2">
    <source>
        <dbReference type="EMBL" id="GAA2170826.1"/>
    </source>
</evidence>
<feature type="transmembrane region" description="Helical" evidence="1">
    <location>
        <begin position="101"/>
        <end position="120"/>
    </location>
</feature>
<keyword evidence="3" id="KW-1185">Reference proteome</keyword>
<organism evidence="2 3">
    <name type="scientific">Agrococcus versicolor</name>
    <dbReference type="NCBI Taxonomy" id="501482"/>
    <lineage>
        <taxon>Bacteria</taxon>
        <taxon>Bacillati</taxon>
        <taxon>Actinomycetota</taxon>
        <taxon>Actinomycetes</taxon>
        <taxon>Micrococcales</taxon>
        <taxon>Microbacteriaceae</taxon>
        <taxon>Agrococcus</taxon>
    </lineage>
</organism>
<proteinExistence type="predicted"/>
<name>A0ABN3AJ66_9MICO</name>
<reference evidence="2 3" key="1">
    <citation type="journal article" date="2019" name="Int. J. Syst. Evol. Microbiol.">
        <title>The Global Catalogue of Microorganisms (GCM) 10K type strain sequencing project: providing services to taxonomists for standard genome sequencing and annotation.</title>
        <authorList>
            <consortium name="The Broad Institute Genomics Platform"/>
            <consortium name="The Broad Institute Genome Sequencing Center for Infectious Disease"/>
            <person name="Wu L."/>
            <person name="Ma J."/>
        </authorList>
    </citation>
    <scope>NUCLEOTIDE SEQUENCE [LARGE SCALE GENOMIC DNA]</scope>
    <source>
        <strain evidence="2 3">JCM 16026</strain>
    </source>
</reference>
<feature type="transmembrane region" description="Helical" evidence="1">
    <location>
        <begin position="140"/>
        <end position="161"/>
    </location>
</feature>
<keyword evidence="1" id="KW-0812">Transmembrane</keyword>
<dbReference type="Proteomes" id="UP001501599">
    <property type="component" value="Unassembled WGS sequence"/>
</dbReference>